<evidence type="ECO:0000313" key="1">
    <source>
        <dbReference type="EMBL" id="QPH96492.1"/>
    </source>
</evidence>
<proteinExistence type="predicted"/>
<dbReference type="Proteomes" id="UP000594707">
    <property type="component" value="Chromosome"/>
</dbReference>
<evidence type="ECO:0000313" key="2">
    <source>
        <dbReference type="Proteomes" id="UP000594707"/>
    </source>
</evidence>
<dbReference type="AlphaFoldDB" id="A0A7S9RRR4"/>
<dbReference type="EMBL" id="CP060705">
    <property type="protein sequence ID" value="QPH96492.1"/>
    <property type="molecule type" value="Genomic_DNA"/>
</dbReference>
<gene>
    <name evidence="1" type="ORF">CVT08_04155</name>
</gene>
<reference evidence="1 2" key="1">
    <citation type="journal article" date="2018" name="Emerg. Microbes Infect.">
        <title>Genomic analysis of oral Campylobacter concisus strains identified a potential bacterial molecular marker associated with active Crohn's disease.</title>
        <authorList>
            <person name="Liu F."/>
            <person name="Ma R."/>
            <person name="Tay C.Y.A."/>
            <person name="Octavia S."/>
            <person name="Lan R."/>
            <person name="Chung H.K.L."/>
            <person name="Riordan S.M."/>
            <person name="Grimm M.C."/>
            <person name="Leong R.W."/>
            <person name="Tanaka M.M."/>
            <person name="Connor S."/>
            <person name="Zhang L."/>
        </authorList>
    </citation>
    <scope>NUCLEOTIDE SEQUENCE [LARGE SCALE GENOMIC DNA]</scope>
    <source>
        <strain evidence="1 2">P13UCO-S1</strain>
    </source>
</reference>
<protein>
    <submittedName>
        <fullName evidence="1">Uncharacterized protein</fullName>
    </submittedName>
</protein>
<name>A0A7S9RRR4_9BACT</name>
<accession>A0A7S9RRR4</accession>
<dbReference type="RefSeq" id="WP_021085054.1">
    <property type="nucleotide sequence ID" value="NZ_CP060705.1"/>
</dbReference>
<organism evidence="1 2">
    <name type="scientific">Campylobacter concisus</name>
    <dbReference type="NCBI Taxonomy" id="199"/>
    <lineage>
        <taxon>Bacteria</taxon>
        <taxon>Pseudomonadati</taxon>
        <taxon>Campylobacterota</taxon>
        <taxon>Epsilonproteobacteria</taxon>
        <taxon>Campylobacterales</taxon>
        <taxon>Campylobacteraceae</taxon>
        <taxon>Campylobacter</taxon>
    </lineage>
</organism>
<sequence>MSKIFDLINELCPDGEQRGKQDINCLMSVPLRVSGAYCVAMRTMAPKFHSRSRAKF</sequence>